<dbReference type="Pfam" id="PF02222">
    <property type="entry name" value="ATP-grasp"/>
    <property type="match status" value="1"/>
</dbReference>
<feature type="domain" description="ATP-grasp" evidence="6">
    <location>
        <begin position="112"/>
        <end position="298"/>
    </location>
</feature>
<keyword evidence="2 4" id="KW-0658">Purine biosynthesis</keyword>
<dbReference type="InterPro" id="IPR040686">
    <property type="entry name" value="PurK_C"/>
</dbReference>
<dbReference type="InterPro" id="IPR011054">
    <property type="entry name" value="Rudment_hybrid_motif"/>
</dbReference>
<feature type="binding site" evidence="4">
    <location>
        <position position="192"/>
    </location>
    <ligand>
        <name>ATP</name>
        <dbReference type="ChEBI" id="CHEBI:30616"/>
    </ligand>
</feature>
<evidence type="ECO:0000256" key="3">
    <source>
        <dbReference type="ARBA" id="ARBA00022840"/>
    </source>
</evidence>
<dbReference type="InterPro" id="IPR011761">
    <property type="entry name" value="ATP-grasp"/>
</dbReference>
<comment type="function">
    <text evidence="5">Catalyzes the ATP-dependent conversion of 5-aminoimidazole ribonucleotide (AIR) and HCO(3)- to N5-carboxyaminoimidazole ribonucleotide (N5-CAIR).</text>
</comment>
<dbReference type="EMBL" id="BAABDL010000058">
    <property type="protein sequence ID" value="GAA4066644.1"/>
    <property type="molecule type" value="Genomic_DNA"/>
</dbReference>
<dbReference type="InterPro" id="IPR005875">
    <property type="entry name" value="PurK"/>
</dbReference>
<feature type="binding site" evidence="4">
    <location>
        <begin position="268"/>
        <end position="269"/>
    </location>
    <ligand>
        <name>ATP</name>
        <dbReference type="ChEBI" id="CHEBI:30616"/>
    </ligand>
</feature>
<dbReference type="Gene3D" id="3.30.1490.20">
    <property type="entry name" value="ATP-grasp fold, A domain"/>
    <property type="match status" value="1"/>
</dbReference>
<feature type="binding site" evidence="4">
    <location>
        <position position="215"/>
    </location>
    <ligand>
        <name>ATP</name>
        <dbReference type="ChEBI" id="CHEBI:30616"/>
    </ligand>
</feature>
<dbReference type="NCBIfam" id="NF004675">
    <property type="entry name" value="PRK06019.1-1"/>
    <property type="match status" value="1"/>
</dbReference>
<dbReference type="Pfam" id="PF17769">
    <property type="entry name" value="PurK_C"/>
    <property type="match status" value="1"/>
</dbReference>
<dbReference type="RefSeq" id="WP_344911198.1">
    <property type="nucleotide sequence ID" value="NZ_BAABDL010000058.1"/>
</dbReference>
<dbReference type="NCBIfam" id="TIGR01161">
    <property type="entry name" value="purK"/>
    <property type="match status" value="1"/>
</dbReference>
<dbReference type="SUPFAM" id="SSF56059">
    <property type="entry name" value="Glutathione synthetase ATP-binding domain-like"/>
    <property type="match status" value="1"/>
</dbReference>
<dbReference type="NCBIfam" id="NF004676">
    <property type="entry name" value="PRK06019.1-2"/>
    <property type="match status" value="1"/>
</dbReference>
<evidence type="ECO:0000313" key="8">
    <source>
        <dbReference type="Proteomes" id="UP001501734"/>
    </source>
</evidence>
<sequence length="373" mass="41795">MPTNSLTLGKTIGIIGGGQLGRMMATTARHMGYRLVVLDPTPNCPAAQLADKQIIANYDDFEAIKQLATLVDLVTYEFENVDLKTARYLADKGLLPQGTASLEVTQDRELEKRLMEKLNQPVAPFEIINHQDDFKRAVEKIGFPAVVKTCRGGYDGKGQMILESIADLAEAEVMLGNNQRLIYEKLIQFDREVSIVFTRSQAGVIQYFPIAENEHREHILDKTIVPARISDSVARQIKQAAEVVATALNVVGTFAIEFFVKGEEIYINELAPRPHNSGHFTIEACNVSQFEQHIRAICNLPLIPVLFHGGAVMVNLLGDNLHIYREKINQLETAHLHFYGKDQIKPKRKIGHLTFVAGDRDQLIDELTERNLI</sequence>
<dbReference type="InterPro" id="IPR054350">
    <property type="entry name" value="PurT/PurK_preATP-grasp"/>
</dbReference>
<feature type="binding site" evidence="4">
    <location>
        <begin position="153"/>
        <end position="159"/>
    </location>
    <ligand>
        <name>ATP</name>
        <dbReference type="ChEBI" id="CHEBI:30616"/>
    </ligand>
</feature>
<feature type="binding site" evidence="4">
    <location>
        <begin position="184"/>
        <end position="187"/>
    </location>
    <ligand>
        <name>ATP</name>
        <dbReference type="ChEBI" id="CHEBI:30616"/>
    </ligand>
</feature>
<comment type="catalytic activity">
    <reaction evidence="4 5">
        <text>5-amino-1-(5-phospho-beta-D-ribosyl)imidazole + hydrogencarbonate + ATP = 5-carboxyamino-1-(5-phospho-D-ribosyl)imidazole + ADP + phosphate + 2 H(+)</text>
        <dbReference type="Rhea" id="RHEA:19317"/>
        <dbReference type="ChEBI" id="CHEBI:15378"/>
        <dbReference type="ChEBI" id="CHEBI:17544"/>
        <dbReference type="ChEBI" id="CHEBI:30616"/>
        <dbReference type="ChEBI" id="CHEBI:43474"/>
        <dbReference type="ChEBI" id="CHEBI:58730"/>
        <dbReference type="ChEBI" id="CHEBI:137981"/>
        <dbReference type="ChEBI" id="CHEBI:456216"/>
        <dbReference type="EC" id="6.3.4.18"/>
    </reaction>
</comment>
<dbReference type="Gene3D" id="3.40.50.20">
    <property type="match status" value="1"/>
</dbReference>
<reference evidence="8" key="1">
    <citation type="journal article" date="2019" name="Int. J. Syst. Evol. Microbiol.">
        <title>The Global Catalogue of Microorganisms (GCM) 10K type strain sequencing project: providing services to taxonomists for standard genome sequencing and annotation.</title>
        <authorList>
            <consortium name="The Broad Institute Genomics Platform"/>
            <consortium name="The Broad Institute Genome Sequencing Center for Infectious Disease"/>
            <person name="Wu L."/>
            <person name="Ma J."/>
        </authorList>
    </citation>
    <scope>NUCLEOTIDE SEQUENCE [LARGE SCALE GENOMIC DNA]</scope>
    <source>
        <strain evidence="8">JCM 17250</strain>
    </source>
</reference>
<evidence type="ECO:0000259" key="6">
    <source>
        <dbReference type="PROSITE" id="PS50975"/>
    </source>
</evidence>
<dbReference type="EC" id="6.3.4.18" evidence="4 5"/>
<comment type="pathway">
    <text evidence="4 5">Purine metabolism; IMP biosynthesis via de novo pathway; 5-amino-1-(5-phospho-D-ribosyl)imidazole-4-carboxylate from 5-amino-1-(5-phospho-D-ribosyl)imidazole (N5-CAIR route): step 1/2.</text>
</comment>
<keyword evidence="8" id="KW-1185">Reference proteome</keyword>
<evidence type="ECO:0000256" key="5">
    <source>
        <dbReference type="RuleBase" id="RU361200"/>
    </source>
</evidence>
<dbReference type="PROSITE" id="PS50975">
    <property type="entry name" value="ATP_GRASP"/>
    <property type="match status" value="1"/>
</dbReference>
<dbReference type="Pfam" id="PF22660">
    <property type="entry name" value="RS_preATP-grasp-like"/>
    <property type="match status" value="1"/>
</dbReference>
<dbReference type="PANTHER" id="PTHR11609">
    <property type="entry name" value="PURINE BIOSYNTHESIS PROTEIN 6/7, PUR6/7"/>
    <property type="match status" value="1"/>
</dbReference>
<evidence type="ECO:0000256" key="1">
    <source>
        <dbReference type="ARBA" id="ARBA00022741"/>
    </source>
</evidence>
<comment type="caution">
    <text evidence="7">The sequence shown here is derived from an EMBL/GenBank/DDBJ whole genome shotgun (WGS) entry which is preliminary data.</text>
</comment>
<evidence type="ECO:0000313" key="7">
    <source>
        <dbReference type="EMBL" id="GAA4066644.1"/>
    </source>
</evidence>
<name>A0ABP7VG34_9BACI</name>
<comment type="subunit">
    <text evidence="4 5">Homodimer.</text>
</comment>
<protein>
    <recommendedName>
        <fullName evidence="4 5">N5-carboxyaminoimidazole ribonucleotide synthase</fullName>
        <shortName evidence="4 5">N5-CAIR synthase</shortName>
        <ecNumber evidence="4 5">6.3.4.18</ecNumber>
    </recommendedName>
    <alternativeName>
        <fullName evidence="4 5">5-(carboxyamino)imidazole ribonucleotide synthetase</fullName>
    </alternativeName>
</protein>
<keyword evidence="4 5" id="KW-0436">Ligase</keyword>
<keyword evidence="1 4" id="KW-0547">Nucleotide-binding</keyword>
<dbReference type="NCBIfam" id="NF004679">
    <property type="entry name" value="PRK06019.1-5"/>
    <property type="match status" value="1"/>
</dbReference>
<dbReference type="PANTHER" id="PTHR11609:SF5">
    <property type="entry name" value="PHOSPHORIBOSYLAMINOIMIDAZOLE CARBOXYLASE"/>
    <property type="match status" value="1"/>
</dbReference>
<dbReference type="InterPro" id="IPR003135">
    <property type="entry name" value="ATP-grasp_carboxylate-amine"/>
</dbReference>
<evidence type="ECO:0000256" key="4">
    <source>
        <dbReference type="HAMAP-Rule" id="MF_01928"/>
    </source>
</evidence>
<accession>A0ABP7VG34</accession>
<dbReference type="Gene3D" id="3.30.470.20">
    <property type="entry name" value="ATP-grasp fold, B domain"/>
    <property type="match status" value="1"/>
</dbReference>
<dbReference type="Proteomes" id="UP001501734">
    <property type="component" value="Unassembled WGS sequence"/>
</dbReference>
<evidence type="ECO:0000256" key="2">
    <source>
        <dbReference type="ARBA" id="ARBA00022755"/>
    </source>
</evidence>
<feature type="binding site" evidence="4">
    <location>
        <position position="108"/>
    </location>
    <ligand>
        <name>ATP</name>
        <dbReference type="ChEBI" id="CHEBI:30616"/>
    </ligand>
</feature>
<dbReference type="SUPFAM" id="SSF51246">
    <property type="entry name" value="Rudiment single hybrid motif"/>
    <property type="match status" value="1"/>
</dbReference>
<organism evidence="7 8">
    <name type="scientific">Amphibacillus indicireducens</name>
    <dbReference type="NCBI Taxonomy" id="1076330"/>
    <lineage>
        <taxon>Bacteria</taxon>
        <taxon>Bacillati</taxon>
        <taxon>Bacillota</taxon>
        <taxon>Bacilli</taxon>
        <taxon>Bacillales</taxon>
        <taxon>Bacillaceae</taxon>
        <taxon>Amphibacillus</taxon>
    </lineage>
</organism>
<dbReference type="InterPro" id="IPR016185">
    <property type="entry name" value="PreATP-grasp_dom_sf"/>
</dbReference>
<dbReference type="HAMAP" id="MF_01928">
    <property type="entry name" value="PurK"/>
    <property type="match status" value="1"/>
</dbReference>
<comment type="function">
    <text evidence="4">Catalyzes the ATP-dependent conversion of 5-aminoimidazole ribonucleotide (AIR) and HCO(3)(-) to N5-carboxyaminoimidazole ribonucleotide (N5-CAIR).</text>
</comment>
<dbReference type="SUPFAM" id="SSF52440">
    <property type="entry name" value="PreATP-grasp domain"/>
    <property type="match status" value="1"/>
</dbReference>
<keyword evidence="3 4" id="KW-0067">ATP-binding</keyword>
<feature type="binding site" evidence="4">
    <location>
        <position position="148"/>
    </location>
    <ligand>
        <name>ATP</name>
        <dbReference type="ChEBI" id="CHEBI:30616"/>
    </ligand>
</feature>
<gene>
    <name evidence="4 5 7" type="primary">purK</name>
    <name evidence="7" type="ORF">GCM10022410_11250</name>
</gene>
<comment type="similarity">
    <text evidence="4 5">Belongs to the PurK/PurT family.</text>
</comment>
<dbReference type="InterPro" id="IPR013815">
    <property type="entry name" value="ATP_grasp_subdomain_1"/>
</dbReference>
<proteinExistence type="inferred from homology"/>